<dbReference type="GO" id="GO:0004674">
    <property type="term" value="F:protein serine/threonine kinase activity"/>
    <property type="evidence" value="ECO:0007669"/>
    <property type="project" value="UniProtKB-KW"/>
</dbReference>
<dbReference type="InterPro" id="IPR011009">
    <property type="entry name" value="Kinase-like_dom_sf"/>
</dbReference>
<dbReference type="InterPro" id="IPR000719">
    <property type="entry name" value="Prot_kinase_dom"/>
</dbReference>
<dbReference type="Proteomes" id="UP001165079">
    <property type="component" value="Unassembled WGS sequence"/>
</dbReference>
<sequence length="593" mass="60957">MAGADYGRRAAARAAGGERPCGALEPPTYPGHVPSQPGRPDHPDHSDLPGRPDQPGHPTGLGRLRVERLLGTGSFATVWLARDPDLDAFVAVKVLAENWAHDPGVRERFITEARLLRRLDDERVLRVHGVGETEGRPYAILAYADRGSLKDRLRQGPLALAEALGLLREIAAGVAVLHRAGVVHRDLTPGNVLFQSRPDGSTRVLVADLGLAKDLAVASGFTAAAGTPGYMAPEQADPLAIVDARADVYALGKLAAELGVTVEGATAHDPGDRPADAAAFAAALEPLAQRTAVPRQPAPQHMGSQPMSPRPVTQQPMTQQPVTQQPMSPQHMGSPPGVPQAGAPRPAGPHQTVPPAGARQGIVPQPVAPQHMGPPHMGPQSVVPQAAIPQPVAPQHAGPPHMGAQPVVPQAAIPQLVAPQPARRTSAGRSLVRRRGLLIAGAGAAALLAAAGGGTAWLLTRGGTASAGPLSVVVPEGWEAVTSTWAGHGDAPGILLSPAPDRWGEVGVPGAFVGFDTGLAATVPRDHVAAIGHNECGTPTTRVLGGWALAEYATCAKGPAPLVEAAAPGLIYAQVAPPTVGFTDAFLQGITIT</sequence>
<evidence type="ECO:0000256" key="6">
    <source>
        <dbReference type="ARBA" id="ARBA00022840"/>
    </source>
</evidence>
<feature type="region of interest" description="Disordered" evidence="8">
    <location>
        <begin position="292"/>
        <end position="379"/>
    </location>
</feature>
<comment type="caution">
    <text evidence="11">The sequence shown here is derived from an EMBL/GenBank/DDBJ whole genome shotgun (WGS) entry which is preliminary data.</text>
</comment>
<dbReference type="Gene3D" id="3.30.200.20">
    <property type="entry name" value="Phosphorylase Kinase, domain 1"/>
    <property type="match status" value="1"/>
</dbReference>
<keyword evidence="2" id="KW-0723">Serine/threonine-protein kinase</keyword>
<reference evidence="11" key="1">
    <citation type="submission" date="2023-03" db="EMBL/GenBank/DDBJ databases">
        <title>Actinorhabdospora filicis NBRC 111898.</title>
        <authorList>
            <person name="Ichikawa N."/>
            <person name="Sato H."/>
            <person name="Tonouchi N."/>
        </authorList>
    </citation>
    <scope>NUCLEOTIDE SEQUENCE</scope>
    <source>
        <strain evidence="11">NBRC 111898</strain>
    </source>
</reference>
<dbReference type="InterPro" id="IPR008266">
    <property type="entry name" value="Tyr_kinase_AS"/>
</dbReference>
<feature type="binding site" evidence="7">
    <location>
        <position position="93"/>
    </location>
    <ligand>
        <name>ATP</name>
        <dbReference type="ChEBI" id="CHEBI:30616"/>
    </ligand>
</feature>
<keyword evidence="4 7" id="KW-0547">Nucleotide-binding</keyword>
<name>A0A9W6SMS1_9ACTN</name>
<dbReference type="Pfam" id="PF00069">
    <property type="entry name" value="Pkinase"/>
    <property type="match status" value="1"/>
</dbReference>
<dbReference type="CDD" id="cd14014">
    <property type="entry name" value="STKc_PknB_like"/>
    <property type="match status" value="1"/>
</dbReference>
<evidence type="ECO:0000256" key="2">
    <source>
        <dbReference type="ARBA" id="ARBA00022527"/>
    </source>
</evidence>
<feature type="region of interest" description="Disordered" evidence="8">
    <location>
        <begin position="1"/>
        <end position="61"/>
    </location>
</feature>
<evidence type="ECO:0000256" key="8">
    <source>
        <dbReference type="SAM" id="MobiDB-lite"/>
    </source>
</evidence>
<dbReference type="PANTHER" id="PTHR43289">
    <property type="entry name" value="MITOGEN-ACTIVATED PROTEIN KINASE KINASE KINASE 20-RELATED"/>
    <property type="match status" value="1"/>
</dbReference>
<feature type="compositionally biased region" description="Basic and acidic residues" evidence="8">
    <location>
        <begin position="39"/>
        <end position="50"/>
    </location>
</feature>
<evidence type="ECO:0000256" key="1">
    <source>
        <dbReference type="ARBA" id="ARBA00012513"/>
    </source>
</evidence>
<organism evidence="11 12">
    <name type="scientific">Actinorhabdospora filicis</name>
    <dbReference type="NCBI Taxonomy" id="1785913"/>
    <lineage>
        <taxon>Bacteria</taxon>
        <taxon>Bacillati</taxon>
        <taxon>Actinomycetota</taxon>
        <taxon>Actinomycetes</taxon>
        <taxon>Micromonosporales</taxon>
        <taxon>Micromonosporaceae</taxon>
        <taxon>Actinorhabdospora</taxon>
    </lineage>
</organism>
<evidence type="ECO:0000256" key="5">
    <source>
        <dbReference type="ARBA" id="ARBA00022777"/>
    </source>
</evidence>
<dbReference type="PROSITE" id="PS50011">
    <property type="entry name" value="PROTEIN_KINASE_DOM"/>
    <property type="match status" value="1"/>
</dbReference>
<evidence type="ECO:0000313" key="12">
    <source>
        <dbReference type="Proteomes" id="UP001165079"/>
    </source>
</evidence>
<evidence type="ECO:0000256" key="7">
    <source>
        <dbReference type="PROSITE-ProRule" id="PRU10141"/>
    </source>
</evidence>
<evidence type="ECO:0000259" key="10">
    <source>
        <dbReference type="PROSITE" id="PS50011"/>
    </source>
</evidence>
<gene>
    <name evidence="11" type="ORF">Afil01_22480</name>
</gene>
<dbReference type="PANTHER" id="PTHR43289:SF6">
    <property type="entry name" value="SERINE_THREONINE-PROTEIN KINASE NEKL-3"/>
    <property type="match status" value="1"/>
</dbReference>
<accession>A0A9W6SMS1</accession>
<keyword evidence="5" id="KW-0418">Kinase</keyword>
<evidence type="ECO:0000313" key="11">
    <source>
        <dbReference type="EMBL" id="GLZ77441.1"/>
    </source>
</evidence>
<dbReference type="InterPro" id="IPR017441">
    <property type="entry name" value="Protein_kinase_ATP_BS"/>
</dbReference>
<keyword evidence="9" id="KW-1133">Transmembrane helix</keyword>
<keyword evidence="9" id="KW-0812">Transmembrane</keyword>
<keyword evidence="9" id="KW-0472">Membrane</keyword>
<evidence type="ECO:0000256" key="9">
    <source>
        <dbReference type="SAM" id="Phobius"/>
    </source>
</evidence>
<dbReference type="PROSITE" id="PS00107">
    <property type="entry name" value="PROTEIN_KINASE_ATP"/>
    <property type="match status" value="1"/>
</dbReference>
<protein>
    <recommendedName>
        <fullName evidence="1">non-specific serine/threonine protein kinase</fullName>
        <ecNumber evidence="1">2.7.11.1</ecNumber>
    </recommendedName>
</protein>
<dbReference type="PROSITE" id="PS00109">
    <property type="entry name" value="PROTEIN_KINASE_TYR"/>
    <property type="match status" value="1"/>
</dbReference>
<keyword evidence="6 7" id="KW-0067">ATP-binding</keyword>
<dbReference type="SUPFAM" id="SSF56112">
    <property type="entry name" value="Protein kinase-like (PK-like)"/>
    <property type="match status" value="1"/>
</dbReference>
<evidence type="ECO:0000256" key="3">
    <source>
        <dbReference type="ARBA" id="ARBA00022679"/>
    </source>
</evidence>
<dbReference type="GO" id="GO:0005524">
    <property type="term" value="F:ATP binding"/>
    <property type="evidence" value="ECO:0007669"/>
    <property type="project" value="UniProtKB-UniRule"/>
</dbReference>
<dbReference type="EMBL" id="BSTX01000001">
    <property type="protein sequence ID" value="GLZ77441.1"/>
    <property type="molecule type" value="Genomic_DNA"/>
</dbReference>
<keyword evidence="12" id="KW-1185">Reference proteome</keyword>
<proteinExistence type="predicted"/>
<feature type="domain" description="Protein kinase" evidence="10">
    <location>
        <begin position="64"/>
        <end position="438"/>
    </location>
</feature>
<feature type="compositionally biased region" description="Low complexity" evidence="8">
    <location>
        <begin position="311"/>
        <end position="330"/>
    </location>
</feature>
<dbReference type="Gene3D" id="1.10.510.10">
    <property type="entry name" value="Transferase(Phosphotransferase) domain 1"/>
    <property type="match status" value="1"/>
</dbReference>
<dbReference type="AlphaFoldDB" id="A0A9W6SMS1"/>
<keyword evidence="3" id="KW-0808">Transferase</keyword>
<evidence type="ECO:0000256" key="4">
    <source>
        <dbReference type="ARBA" id="ARBA00022741"/>
    </source>
</evidence>
<feature type="transmembrane region" description="Helical" evidence="9">
    <location>
        <begin position="437"/>
        <end position="459"/>
    </location>
</feature>
<feature type="compositionally biased region" description="Low complexity" evidence="8">
    <location>
        <begin position="12"/>
        <end position="23"/>
    </location>
</feature>
<dbReference type="EC" id="2.7.11.1" evidence="1"/>